<feature type="transmembrane region" description="Helical" evidence="1">
    <location>
        <begin position="214"/>
        <end position="234"/>
    </location>
</feature>
<dbReference type="RefSeq" id="XP_013088056.2">
    <property type="nucleotide sequence ID" value="XM_013232602.2"/>
</dbReference>
<keyword evidence="1" id="KW-0812">Transmembrane</keyword>
<dbReference type="PANTHER" id="PTHR12242:SF45">
    <property type="entry name" value="MARVEL DOMAIN-CONTAINING PROTEIN"/>
    <property type="match status" value="1"/>
</dbReference>
<dbReference type="EnsemblMetazoa" id="BGLB018760-RA">
    <property type="protein sequence ID" value="BGLB018760-PA"/>
    <property type="gene ID" value="BGLB018760"/>
</dbReference>
<dbReference type="VEuPathDB" id="VectorBase:BGLB018760"/>
<feature type="transmembrane region" description="Helical" evidence="1">
    <location>
        <begin position="156"/>
        <end position="177"/>
    </location>
</feature>
<keyword evidence="1" id="KW-0472">Membrane</keyword>
<evidence type="ECO:0000313" key="3">
    <source>
        <dbReference type="Proteomes" id="UP000076420"/>
    </source>
</evidence>
<sequence>MTKPVCFRSITKESFCLRHSSVQDFLLPWFNDNVLVYAVWTSICSLYCLSMILYSGLCSEHGIKILIWLTYWSFYCLFLRFAVTAANCWHSWISQHGNIPKENEKQCSYSDDVESACMQCCLQQQEQTGNDLQPKRQDSNFPLIEKEFPKAVAVQWVLQNISNVSSLLVTVMFWALVYTGNSQTYVSINSHIMNSVLVLCDIMISRAPCRLQHLYIPLSFNVSYVLFTFIYWIAGGTNNQGQHYIYKMLDYTQAPGKAAVTITLVCLIALPLAYILVFGLFQLRDLVCRWYNKRRMNGHSDRNVVFSKDKTETGKS</sequence>
<dbReference type="OrthoDB" id="419711at2759"/>
<proteinExistence type="predicted"/>
<dbReference type="KEGG" id="bgt:106072259"/>
<dbReference type="InterPro" id="IPR049352">
    <property type="entry name" value="Rost"/>
</dbReference>
<dbReference type="PANTHER" id="PTHR12242">
    <property type="entry name" value="OS02G0130600 PROTEIN-RELATED"/>
    <property type="match status" value="1"/>
</dbReference>
<dbReference type="GO" id="GO:0016020">
    <property type="term" value="C:membrane"/>
    <property type="evidence" value="ECO:0007669"/>
    <property type="project" value="TreeGrafter"/>
</dbReference>
<dbReference type="AlphaFoldDB" id="A0A2C9KFI1"/>
<feature type="transmembrane region" description="Helical" evidence="1">
    <location>
        <begin position="65"/>
        <end position="83"/>
    </location>
</feature>
<reference evidence="2" key="1">
    <citation type="submission" date="2020-05" db="UniProtKB">
        <authorList>
            <consortium name="EnsemblMetazoa"/>
        </authorList>
    </citation>
    <scope>IDENTIFICATION</scope>
    <source>
        <strain evidence="2">BB02</strain>
    </source>
</reference>
<feature type="transmembrane region" description="Helical" evidence="1">
    <location>
        <begin position="258"/>
        <end position="281"/>
    </location>
</feature>
<dbReference type="VEuPathDB" id="VectorBase:BGLAX_045352"/>
<dbReference type="Pfam" id="PF21534">
    <property type="entry name" value="Rost"/>
    <property type="match status" value="1"/>
</dbReference>
<feature type="transmembrane region" description="Helical" evidence="1">
    <location>
        <begin position="34"/>
        <end position="53"/>
    </location>
</feature>
<name>A0A2C9KFI1_BIOGL</name>
<organism evidence="2 3">
    <name type="scientific">Biomphalaria glabrata</name>
    <name type="common">Bloodfluke planorb</name>
    <name type="synonym">Freshwater snail</name>
    <dbReference type="NCBI Taxonomy" id="6526"/>
    <lineage>
        <taxon>Eukaryota</taxon>
        <taxon>Metazoa</taxon>
        <taxon>Spiralia</taxon>
        <taxon>Lophotrochozoa</taxon>
        <taxon>Mollusca</taxon>
        <taxon>Gastropoda</taxon>
        <taxon>Heterobranchia</taxon>
        <taxon>Euthyneura</taxon>
        <taxon>Panpulmonata</taxon>
        <taxon>Hygrophila</taxon>
        <taxon>Lymnaeoidea</taxon>
        <taxon>Planorbidae</taxon>
        <taxon>Biomphalaria</taxon>
    </lineage>
</organism>
<evidence type="ECO:0000256" key="1">
    <source>
        <dbReference type="SAM" id="Phobius"/>
    </source>
</evidence>
<gene>
    <name evidence="2" type="primary">106072259</name>
</gene>
<dbReference type="STRING" id="6526.A0A2C9KFI1"/>
<protein>
    <submittedName>
        <fullName evidence="2">Uncharacterized protein</fullName>
    </submittedName>
</protein>
<dbReference type="Proteomes" id="UP000076420">
    <property type="component" value="Unassembled WGS sequence"/>
</dbReference>
<accession>A0A2C9KFI1</accession>
<evidence type="ECO:0000313" key="2">
    <source>
        <dbReference type="EnsemblMetazoa" id="BGLB018760-PA"/>
    </source>
</evidence>
<keyword evidence="1" id="KW-1133">Transmembrane helix</keyword>